<dbReference type="SUPFAM" id="SSF51905">
    <property type="entry name" value="FAD/NAD(P)-binding domain"/>
    <property type="match status" value="1"/>
</dbReference>
<dbReference type="Gene3D" id="3.50.50.60">
    <property type="entry name" value="FAD/NAD(P)-binding domain"/>
    <property type="match status" value="1"/>
</dbReference>
<dbReference type="GO" id="GO:0050660">
    <property type="term" value="F:flavin adenine dinucleotide binding"/>
    <property type="evidence" value="ECO:0007669"/>
    <property type="project" value="TreeGrafter"/>
</dbReference>
<dbReference type="Proteomes" id="UP000800200">
    <property type="component" value="Unassembled WGS sequence"/>
</dbReference>
<dbReference type="AlphaFoldDB" id="A0A6A6DZN5"/>
<dbReference type="InterPro" id="IPR002937">
    <property type="entry name" value="Amino_oxidase"/>
</dbReference>
<gene>
    <name evidence="2" type="ORF">K469DRAFT_584439</name>
</gene>
<dbReference type="GO" id="GO:0016491">
    <property type="term" value="F:oxidoreductase activity"/>
    <property type="evidence" value="ECO:0007669"/>
    <property type="project" value="InterPro"/>
</dbReference>
<dbReference type="GO" id="GO:0006338">
    <property type="term" value="P:chromatin remodeling"/>
    <property type="evidence" value="ECO:0007669"/>
    <property type="project" value="TreeGrafter"/>
</dbReference>
<organism evidence="2 3">
    <name type="scientific">Zopfia rhizophila CBS 207.26</name>
    <dbReference type="NCBI Taxonomy" id="1314779"/>
    <lineage>
        <taxon>Eukaryota</taxon>
        <taxon>Fungi</taxon>
        <taxon>Dikarya</taxon>
        <taxon>Ascomycota</taxon>
        <taxon>Pezizomycotina</taxon>
        <taxon>Dothideomycetes</taxon>
        <taxon>Dothideomycetes incertae sedis</taxon>
        <taxon>Zopfiaceae</taxon>
        <taxon>Zopfia</taxon>
    </lineage>
</organism>
<dbReference type="OrthoDB" id="5046242at2759"/>
<sequence length="289" mass="32640">AEPALKKAAIFLNSYVTSIETSTSRTSDIQVKITTSKGQIVVADEVVVTTPLGWLKRNTHVFHPNLPARLIDAFANISLSYLEKVYITFPQAFWVSDGAKNDFPGYVTWLSPDYAQDTNPEYWPQEIWDVSTSEPPYNHPALLFYLYGDCSRHVVTAIHRKSQNKQFSFLMKFFQLYYSRLPNYDATDANCHPKAILATQWLKDKLSGFASYCNFQVSVEEADQDVLAIRQGCPERRLWFCGEHTAPFEQCGTVTGAYISGESIAERIAELYEANTGSQDVQNISDATE</sequence>
<name>A0A6A6DZN5_9PEZI</name>
<dbReference type="InterPro" id="IPR036188">
    <property type="entry name" value="FAD/NAD-bd_sf"/>
</dbReference>
<reference evidence="2" key="1">
    <citation type="journal article" date="2020" name="Stud. Mycol.">
        <title>101 Dothideomycetes genomes: a test case for predicting lifestyles and emergence of pathogens.</title>
        <authorList>
            <person name="Haridas S."/>
            <person name="Albert R."/>
            <person name="Binder M."/>
            <person name="Bloem J."/>
            <person name="Labutti K."/>
            <person name="Salamov A."/>
            <person name="Andreopoulos B."/>
            <person name="Baker S."/>
            <person name="Barry K."/>
            <person name="Bills G."/>
            <person name="Bluhm B."/>
            <person name="Cannon C."/>
            <person name="Castanera R."/>
            <person name="Culley D."/>
            <person name="Daum C."/>
            <person name="Ezra D."/>
            <person name="Gonzalez J."/>
            <person name="Henrissat B."/>
            <person name="Kuo A."/>
            <person name="Liang C."/>
            <person name="Lipzen A."/>
            <person name="Lutzoni F."/>
            <person name="Magnuson J."/>
            <person name="Mondo S."/>
            <person name="Nolan M."/>
            <person name="Ohm R."/>
            <person name="Pangilinan J."/>
            <person name="Park H.-J."/>
            <person name="Ramirez L."/>
            <person name="Alfaro M."/>
            <person name="Sun H."/>
            <person name="Tritt A."/>
            <person name="Yoshinaga Y."/>
            <person name="Zwiers L.-H."/>
            <person name="Turgeon B."/>
            <person name="Goodwin S."/>
            <person name="Spatafora J."/>
            <person name="Crous P."/>
            <person name="Grigoriev I."/>
        </authorList>
    </citation>
    <scope>NUCLEOTIDE SEQUENCE</scope>
    <source>
        <strain evidence="2">CBS 207.26</strain>
    </source>
</reference>
<dbReference type="GO" id="GO:0003682">
    <property type="term" value="F:chromatin binding"/>
    <property type="evidence" value="ECO:0007669"/>
    <property type="project" value="TreeGrafter"/>
</dbReference>
<feature type="domain" description="Amine oxidase" evidence="1">
    <location>
        <begin position="5"/>
        <end position="268"/>
    </location>
</feature>
<proteinExistence type="predicted"/>
<evidence type="ECO:0000259" key="1">
    <source>
        <dbReference type="Pfam" id="PF01593"/>
    </source>
</evidence>
<dbReference type="SUPFAM" id="SSF54373">
    <property type="entry name" value="FAD-linked reductases, C-terminal domain"/>
    <property type="match status" value="1"/>
</dbReference>
<feature type="non-terminal residue" evidence="2">
    <location>
        <position position="1"/>
    </location>
</feature>
<evidence type="ECO:0000313" key="2">
    <source>
        <dbReference type="EMBL" id="KAF2183116.1"/>
    </source>
</evidence>
<dbReference type="InterPro" id="IPR050281">
    <property type="entry name" value="Flavin_monoamine_oxidase"/>
</dbReference>
<dbReference type="Gene3D" id="3.90.660.10">
    <property type="match status" value="1"/>
</dbReference>
<protein>
    <recommendedName>
        <fullName evidence="1">Amine oxidase domain-containing protein</fullName>
    </recommendedName>
</protein>
<dbReference type="PANTHER" id="PTHR10742:SF414">
    <property type="entry name" value="CONTAINING AMINE OXIDASE, PUTATIVE (AFU_ORTHOLOGUE AFUA_3G12150)-RELATED"/>
    <property type="match status" value="1"/>
</dbReference>
<accession>A0A6A6DZN5</accession>
<dbReference type="PANTHER" id="PTHR10742">
    <property type="entry name" value="FLAVIN MONOAMINE OXIDASE"/>
    <property type="match status" value="1"/>
</dbReference>
<dbReference type="Pfam" id="PF01593">
    <property type="entry name" value="Amino_oxidase"/>
    <property type="match status" value="1"/>
</dbReference>
<evidence type="ECO:0000313" key="3">
    <source>
        <dbReference type="Proteomes" id="UP000800200"/>
    </source>
</evidence>
<keyword evidence="3" id="KW-1185">Reference proteome</keyword>
<dbReference type="EMBL" id="ML994644">
    <property type="protein sequence ID" value="KAF2183116.1"/>
    <property type="molecule type" value="Genomic_DNA"/>
</dbReference>